<accession>A0A922IDY1</accession>
<organism evidence="2 3">
    <name type="scientific">Dermatophagoides farinae</name>
    <name type="common">American house dust mite</name>
    <dbReference type="NCBI Taxonomy" id="6954"/>
    <lineage>
        <taxon>Eukaryota</taxon>
        <taxon>Metazoa</taxon>
        <taxon>Ecdysozoa</taxon>
        <taxon>Arthropoda</taxon>
        <taxon>Chelicerata</taxon>
        <taxon>Arachnida</taxon>
        <taxon>Acari</taxon>
        <taxon>Acariformes</taxon>
        <taxon>Sarcoptiformes</taxon>
        <taxon>Astigmata</taxon>
        <taxon>Psoroptidia</taxon>
        <taxon>Analgoidea</taxon>
        <taxon>Pyroglyphidae</taxon>
        <taxon>Dermatophagoidinae</taxon>
        <taxon>Dermatophagoides</taxon>
    </lineage>
</organism>
<evidence type="ECO:0000256" key="1">
    <source>
        <dbReference type="SAM" id="MobiDB-lite"/>
    </source>
</evidence>
<proteinExistence type="predicted"/>
<evidence type="ECO:0000313" key="2">
    <source>
        <dbReference type="EMBL" id="KAH9529385.1"/>
    </source>
</evidence>
<feature type="region of interest" description="Disordered" evidence="1">
    <location>
        <begin position="57"/>
        <end position="79"/>
    </location>
</feature>
<protein>
    <submittedName>
        <fullName evidence="2">Uncharacterized protein</fullName>
    </submittedName>
</protein>
<reference evidence="2" key="1">
    <citation type="submission" date="2013-05" db="EMBL/GenBank/DDBJ databases">
        <authorList>
            <person name="Yim A.K.Y."/>
            <person name="Chan T.F."/>
            <person name="Ji K.M."/>
            <person name="Liu X.Y."/>
            <person name="Zhou J.W."/>
            <person name="Li R.Q."/>
            <person name="Yang K.Y."/>
            <person name="Li J."/>
            <person name="Li M."/>
            <person name="Law P.T.W."/>
            <person name="Wu Y.L."/>
            <person name="Cai Z.L."/>
            <person name="Qin H."/>
            <person name="Bao Y."/>
            <person name="Leung R.K.K."/>
            <person name="Ng P.K.S."/>
            <person name="Zou J."/>
            <person name="Zhong X.J."/>
            <person name="Ran P.X."/>
            <person name="Zhong N.S."/>
            <person name="Liu Z.G."/>
            <person name="Tsui S.K.W."/>
        </authorList>
    </citation>
    <scope>NUCLEOTIDE SEQUENCE</scope>
    <source>
        <strain evidence="2">Derf</strain>
        <tissue evidence="2">Whole organism</tissue>
    </source>
</reference>
<dbReference type="AlphaFoldDB" id="A0A922IDY1"/>
<dbReference type="Proteomes" id="UP000790347">
    <property type="component" value="Unassembled WGS sequence"/>
</dbReference>
<keyword evidence="3" id="KW-1185">Reference proteome</keyword>
<gene>
    <name evidence="2" type="ORF">DERF_003272</name>
</gene>
<feature type="compositionally biased region" description="Polar residues" evidence="1">
    <location>
        <begin position="57"/>
        <end position="70"/>
    </location>
</feature>
<name>A0A922IDY1_DERFA</name>
<dbReference type="EMBL" id="ASGP02000001">
    <property type="protein sequence ID" value="KAH9529385.1"/>
    <property type="molecule type" value="Genomic_DNA"/>
</dbReference>
<comment type="caution">
    <text evidence="2">The sequence shown here is derived from an EMBL/GenBank/DDBJ whole genome shotgun (WGS) entry which is preliminary data.</text>
</comment>
<reference evidence="2" key="2">
    <citation type="journal article" date="2022" name="Res Sq">
        <title>Comparative Genomics Reveals Insights into the Divergent Evolution of Astigmatic Mites and Household Pest Adaptations.</title>
        <authorList>
            <person name="Xiong Q."/>
            <person name="Wan A.T.-Y."/>
            <person name="Liu X.-Y."/>
            <person name="Fung C.S.-H."/>
            <person name="Xiao X."/>
            <person name="Malainual N."/>
            <person name="Hou J."/>
            <person name="Wang L."/>
            <person name="Wang M."/>
            <person name="Yang K."/>
            <person name="Cui Y."/>
            <person name="Leung E."/>
            <person name="Nong W."/>
            <person name="Shin S.-K."/>
            <person name="Au S."/>
            <person name="Jeong K.Y."/>
            <person name="Chew F.T."/>
            <person name="Hui J."/>
            <person name="Leung T.F."/>
            <person name="Tungtrongchitr A."/>
            <person name="Zhong N."/>
            <person name="Liu Z."/>
            <person name="Tsui S."/>
        </authorList>
    </citation>
    <scope>NUCLEOTIDE SEQUENCE</scope>
    <source>
        <strain evidence="2">Derf</strain>
        <tissue evidence="2">Whole organism</tissue>
    </source>
</reference>
<sequence length="79" mass="9173">MVGHLTNLNVDYNNNNNNDDDERCVVVMMMMMMTASINMKIDNDDNSVYGHRQLNGRINQTNNHPSSNHFGYNHPLTRY</sequence>
<evidence type="ECO:0000313" key="3">
    <source>
        <dbReference type="Proteomes" id="UP000790347"/>
    </source>
</evidence>